<dbReference type="AlphaFoldDB" id="A0A8H4QGX4"/>
<evidence type="ECO:0000259" key="6">
    <source>
        <dbReference type="PROSITE" id="PS50181"/>
    </source>
</evidence>
<feature type="region of interest" description="Disordered" evidence="5">
    <location>
        <begin position="380"/>
        <end position="408"/>
    </location>
</feature>
<feature type="compositionally biased region" description="Polar residues" evidence="5">
    <location>
        <begin position="482"/>
        <end position="509"/>
    </location>
</feature>
<feature type="compositionally biased region" description="Basic and acidic residues" evidence="5">
    <location>
        <begin position="583"/>
        <end position="600"/>
    </location>
</feature>
<feature type="compositionally biased region" description="Acidic residues" evidence="5">
    <location>
        <begin position="651"/>
        <end position="661"/>
    </location>
</feature>
<organism evidence="7 8">
    <name type="scientific">Agrocybe pediades</name>
    <dbReference type="NCBI Taxonomy" id="84607"/>
    <lineage>
        <taxon>Eukaryota</taxon>
        <taxon>Fungi</taxon>
        <taxon>Dikarya</taxon>
        <taxon>Basidiomycota</taxon>
        <taxon>Agaricomycotina</taxon>
        <taxon>Agaricomycetes</taxon>
        <taxon>Agaricomycetidae</taxon>
        <taxon>Agaricales</taxon>
        <taxon>Agaricineae</taxon>
        <taxon>Strophariaceae</taxon>
        <taxon>Agrocybe</taxon>
    </lineage>
</organism>
<dbReference type="SMART" id="SM00320">
    <property type="entry name" value="WD40"/>
    <property type="match status" value="7"/>
</dbReference>
<dbReference type="Gene3D" id="1.20.1280.50">
    <property type="match status" value="1"/>
</dbReference>
<feature type="region of interest" description="Disordered" evidence="5">
    <location>
        <begin position="90"/>
        <end position="132"/>
    </location>
</feature>
<dbReference type="PRINTS" id="PR00320">
    <property type="entry name" value="GPROTEINBRPT"/>
</dbReference>
<evidence type="ECO:0000256" key="5">
    <source>
        <dbReference type="SAM" id="MobiDB-lite"/>
    </source>
</evidence>
<reference evidence="7 8" key="1">
    <citation type="submission" date="2019-12" db="EMBL/GenBank/DDBJ databases">
        <authorList>
            <person name="Floudas D."/>
            <person name="Bentzer J."/>
            <person name="Ahren D."/>
            <person name="Johansson T."/>
            <person name="Persson P."/>
            <person name="Tunlid A."/>
        </authorList>
    </citation>
    <scope>NUCLEOTIDE SEQUENCE [LARGE SCALE GENOMIC DNA]</scope>
    <source>
        <strain evidence="7 8">CBS 102.39</strain>
    </source>
</reference>
<feature type="compositionally biased region" description="Low complexity" evidence="5">
    <location>
        <begin position="96"/>
        <end position="105"/>
    </location>
</feature>
<dbReference type="CDD" id="cd00200">
    <property type="entry name" value="WD40"/>
    <property type="match status" value="1"/>
</dbReference>
<proteinExistence type="predicted"/>
<dbReference type="InterPro" id="IPR001680">
    <property type="entry name" value="WD40_rpt"/>
</dbReference>
<gene>
    <name evidence="7" type="ORF">D9613_007272</name>
</gene>
<keyword evidence="1 4" id="KW-0853">WD repeat</keyword>
<dbReference type="PROSITE" id="PS50181">
    <property type="entry name" value="FBOX"/>
    <property type="match status" value="1"/>
</dbReference>
<feature type="compositionally biased region" description="Polar residues" evidence="5">
    <location>
        <begin position="46"/>
        <end position="59"/>
    </location>
</feature>
<feature type="domain" description="F-box" evidence="6">
    <location>
        <begin position="183"/>
        <end position="230"/>
    </location>
</feature>
<feature type="region of interest" description="Disordered" evidence="5">
    <location>
        <begin position="477"/>
        <end position="617"/>
    </location>
</feature>
<feature type="region of interest" description="Disordered" evidence="5">
    <location>
        <begin position="648"/>
        <end position="695"/>
    </location>
</feature>
<name>A0A8H4QGX4_9AGAR</name>
<evidence type="ECO:0000256" key="1">
    <source>
        <dbReference type="ARBA" id="ARBA00022574"/>
    </source>
</evidence>
<dbReference type="Pfam" id="PF12937">
    <property type="entry name" value="F-box-like"/>
    <property type="match status" value="1"/>
</dbReference>
<feature type="compositionally biased region" description="Basic residues" evidence="5">
    <location>
        <begin position="30"/>
        <end position="45"/>
    </location>
</feature>
<dbReference type="Proteomes" id="UP000521872">
    <property type="component" value="Unassembled WGS sequence"/>
</dbReference>
<dbReference type="PROSITE" id="PS00678">
    <property type="entry name" value="WD_REPEATS_1"/>
    <property type="match status" value="4"/>
</dbReference>
<dbReference type="InterPro" id="IPR020472">
    <property type="entry name" value="WD40_PAC1"/>
</dbReference>
<dbReference type="InterPro" id="IPR001810">
    <property type="entry name" value="F-box_dom"/>
</dbReference>
<feature type="compositionally biased region" description="Basic residues" evidence="5">
    <location>
        <begin position="560"/>
        <end position="582"/>
    </location>
</feature>
<accession>A0A8H4QGX4</accession>
<keyword evidence="3" id="KW-0833">Ubl conjugation pathway</keyword>
<dbReference type="Pfam" id="PF00400">
    <property type="entry name" value="WD40"/>
    <property type="match status" value="3"/>
</dbReference>
<keyword evidence="2" id="KW-0677">Repeat</keyword>
<feature type="region of interest" description="Disordered" evidence="5">
    <location>
        <begin position="1"/>
        <end position="72"/>
    </location>
</feature>
<dbReference type="InterPro" id="IPR024977">
    <property type="entry name" value="Apc4-like_WD40_dom"/>
</dbReference>
<keyword evidence="8" id="KW-1185">Reference proteome</keyword>
<feature type="repeat" description="WD" evidence="4">
    <location>
        <begin position="819"/>
        <end position="858"/>
    </location>
</feature>
<dbReference type="InterPro" id="IPR051075">
    <property type="entry name" value="SCF_subunit_WD-repeat"/>
</dbReference>
<dbReference type="SUPFAM" id="SSF81383">
    <property type="entry name" value="F-box domain"/>
    <property type="match status" value="1"/>
</dbReference>
<evidence type="ECO:0000256" key="3">
    <source>
        <dbReference type="ARBA" id="ARBA00022786"/>
    </source>
</evidence>
<dbReference type="InterPro" id="IPR015943">
    <property type="entry name" value="WD40/YVTN_repeat-like_dom_sf"/>
</dbReference>
<dbReference type="SUPFAM" id="SSF50978">
    <property type="entry name" value="WD40 repeat-like"/>
    <property type="match status" value="2"/>
</dbReference>
<feature type="repeat" description="WD" evidence="4">
    <location>
        <begin position="859"/>
        <end position="898"/>
    </location>
</feature>
<feature type="compositionally biased region" description="Basic and acidic residues" evidence="5">
    <location>
        <begin position="60"/>
        <end position="69"/>
    </location>
</feature>
<dbReference type="EMBL" id="JAACJL010000058">
    <property type="protein sequence ID" value="KAF4610817.1"/>
    <property type="molecule type" value="Genomic_DNA"/>
</dbReference>
<evidence type="ECO:0000256" key="2">
    <source>
        <dbReference type="ARBA" id="ARBA00022737"/>
    </source>
</evidence>
<dbReference type="InterPro" id="IPR036322">
    <property type="entry name" value="WD40_repeat_dom_sf"/>
</dbReference>
<evidence type="ECO:0000313" key="8">
    <source>
        <dbReference type="Proteomes" id="UP000521872"/>
    </source>
</evidence>
<feature type="repeat" description="WD" evidence="4">
    <location>
        <begin position="737"/>
        <end position="778"/>
    </location>
</feature>
<evidence type="ECO:0000256" key="4">
    <source>
        <dbReference type="PROSITE-ProRule" id="PRU00221"/>
    </source>
</evidence>
<feature type="repeat" description="WD" evidence="4">
    <location>
        <begin position="779"/>
        <end position="818"/>
    </location>
</feature>
<sequence length="992" mass="111635">MHNADMQEDNSSRPRSVQQPLDPDASESRPRRRHRRPSMKTKHPSQSRTMPDISLTSPDRAQRSIRFEEDPTSSGLLTQIIVNERAYQSRREHLQTTTPVPTDPITIPPPRMHDIPLPSPPTSPPSSPERPAYSWPMQLPPTHFLVGIESPTLRKQYITAMLESCTPSELAFVSETVTALLKRDFLLQLPAELAYHILSFIDEPKTLTRISQVSKYWYRLSRDESTWRRLCILHGFDNWDEAEQDMQMELERKRKKLMYIGKGKGKEKSVTDEEREKRIARYASSSKLSYRRHFKTSWIIRTNWREGGELLNMHRMPIVQPDTGTVTSLALDAEYVVVGFSNAMVKIFSSVSGVLCKTLVGHDSGVWSVCLFSKGGTREDITNEGKSSSSKDNPKSPKPKKPKTPIGIPVDIHEDLLKTVGGSTEVRPPTDSKVTIKLEKDYTKKVKTVKTVKKDDKRKKRSPSTTKLGEEFLRLNIKAPKETTSMPSIQATATASAGPFSESNDTLVTPNIEHNMEPLSANLSPSTSAAAGSSSRRHRRPTLPTDPPSSASLPSDGKKAKEHKHSSHNHNHTYENHRHRRRSETNDRPEHSHDVQDEHMQHHHNHRSTDRHGRTRQDHGLHVMPEETVHGIIPPAMQLALGLEPIVDSSTSEEETSESSDEQGGQKSEEPPRPTHYQYTSSDEEEEEAETLERTSSFNMTYSTQGWGQPNPIVVSGGCDKVVRVWDVSSGQCIYVLHGHRATIRCMRILKNRPIAITGSRDHDLRVWDVQQGKCLRVLSGHQDRVRCMDVSGNKLVSGSYDNTCRLWNIDTGECLHVLQGHFQQVYSVAFDGVRIVSGAIDTTVRVWDAETGHCIALLQGHTSVVCEVHLSPTLLVTGGADGRVIAFSLSNYQAVNQIAAHDSSVTSLQFDDEFLVTGGNDGRVKLYETRTGNFVRELSDRSQSVWKVAFVRGLYAVMCMRGGKTVVEIWSLRPRSKKSQRRLQRARQAAE</sequence>
<feature type="compositionally biased region" description="Low complexity" evidence="5">
    <location>
        <begin position="524"/>
        <end position="534"/>
    </location>
</feature>
<feature type="compositionally biased region" description="Pro residues" evidence="5">
    <location>
        <begin position="117"/>
        <end position="128"/>
    </location>
</feature>
<dbReference type="PANTHER" id="PTHR19872:SF9">
    <property type="entry name" value="UBIQUITIN-BINDING SDF UBIQUITIN LIGASE COMPLEX SUBUNIT"/>
    <property type="match status" value="1"/>
</dbReference>
<dbReference type="SMART" id="SM00256">
    <property type="entry name" value="FBOX"/>
    <property type="match status" value="1"/>
</dbReference>
<dbReference type="Pfam" id="PF12894">
    <property type="entry name" value="ANAPC4_WD40"/>
    <property type="match status" value="1"/>
</dbReference>
<protein>
    <recommendedName>
        <fullName evidence="6">F-box domain-containing protein</fullName>
    </recommendedName>
</protein>
<dbReference type="PROSITE" id="PS50294">
    <property type="entry name" value="WD_REPEATS_REGION"/>
    <property type="match status" value="4"/>
</dbReference>
<dbReference type="InterPro" id="IPR036047">
    <property type="entry name" value="F-box-like_dom_sf"/>
</dbReference>
<dbReference type="Gene3D" id="2.130.10.10">
    <property type="entry name" value="YVTN repeat-like/Quinoprotein amine dehydrogenase"/>
    <property type="match status" value="2"/>
</dbReference>
<evidence type="ECO:0000313" key="7">
    <source>
        <dbReference type="EMBL" id="KAF4610817.1"/>
    </source>
</evidence>
<feature type="repeat" description="WD" evidence="4">
    <location>
        <begin position="899"/>
        <end position="938"/>
    </location>
</feature>
<dbReference type="PANTHER" id="PTHR19872">
    <property type="entry name" value="UBIQUITIN LIGASE SPECIFICITY FACTOR/HREP PROTEIN"/>
    <property type="match status" value="1"/>
</dbReference>
<feature type="compositionally biased region" description="Basic and acidic residues" evidence="5">
    <location>
        <begin position="607"/>
        <end position="617"/>
    </location>
</feature>
<feature type="repeat" description="WD" evidence="4">
    <location>
        <begin position="714"/>
        <end position="736"/>
    </location>
</feature>
<comment type="caution">
    <text evidence="7">The sequence shown here is derived from an EMBL/GenBank/DDBJ whole genome shotgun (WGS) entry which is preliminary data.</text>
</comment>
<dbReference type="PROSITE" id="PS50082">
    <property type="entry name" value="WD_REPEATS_2"/>
    <property type="match status" value="6"/>
</dbReference>
<dbReference type="InterPro" id="IPR019775">
    <property type="entry name" value="WD40_repeat_CS"/>
</dbReference>